<keyword evidence="2 7" id="KW-0812">Transmembrane</keyword>
<dbReference type="GO" id="GO:0140042">
    <property type="term" value="P:lipid droplet formation"/>
    <property type="evidence" value="ECO:0007669"/>
    <property type="project" value="UniProtKB-ARBA"/>
</dbReference>
<feature type="transmembrane region" description="Helical" evidence="7">
    <location>
        <begin position="80"/>
        <end position="113"/>
    </location>
</feature>
<keyword evidence="9" id="KW-1185">Reference proteome</keyword>
<comment type="subcellular location">
    <subcellularLocation>
        <location evidence="1">Endoplasmic reticulum membrane</location>
        <topology evidence="1">Multi-pass membrane protein</topology>
    </subcellularLocation>
</comment>
<comment type="caution">
    <text evidence="8">The sequence shown here is derived from an EMBL/GenBank/DDBJ whole genome shotgun (WGS) entry which is preliminary data.</text>
</comment>
<reference evidence="9" key="1">
    <citation type="journal article" date="2019" name="Curr. Biol.">
        <title>Genome Sequence of Striga asiatica Provides Insight into the Evolution of Plant Parasitism.</title>
        <authorList>
            <person name="Yoshida S."/>
            <person name="Kim S."/>
            <person name="Wafula E.K."/>
            <person name="Tanskanen J."/>
            <person name="Kim Y.M."/>
            <person name="Honaas L."/>
            <person name="Yang Z."/>
            <person name="Spallek T."/>
            <person name="Conn C.E."/>
            <person name="Ichihashi Y."/>
            <person name="Cheong K."/>
            <person name="Cui S."/>
            <person name="Der J.P."/>
            <person name="Gundlach H."/>
            <person name="Jiao Y."/>
            <person name="Hori C."/>
            <person name="Ishida J.K."/>
            <person name="Kasahara H."/>
            <person name="Kiba T."/>
            <person name="Kim M.S."/>
            <person name="Koo N."/>
            <person name="Laohavisit A."/>
            <person name="Lee Y.H."/>
            <person name="Lumba S."/>
            <person name="McCourt P."/>
            <person name="Mortimer J.C."/>
            <person name="Mutuku J.M."/>
            <person name="Nomura T."/>
            <person name="Sasaki-Sekimoto Y."/>
            <person name="Seto Y."/>
            <person name="Wang Y."/>
            <person name="Wakatake T."/>
            <person name="Sakakibara H."/>
            <person name="Demura T."/>
            <person name="Yamaguchi S."/>
            <person name="Yoneyama K."/>
            <person name="Manabe R.I."/>
            <person name="Nelson D.C."/>
            <person name="Schulman A.H."/>
            <person name="Timko M.P."/>
            <person name="dePamphilis C.W."/>
            <person name="Choi D."/>
            <person name="Shirasu K."/>
        </authorList>
    </citation>
    <scope>NUCLEOTIDE SEQUENCE [LARGE SCALE GENOMIC DNA]</scope>
    <source>
        <strain evidence="9">cv. UVA1</strain>
    </source>
</reference>
<dbReference type="EMBL" id="BKCP01009626">
    <property type="protein sequence ID" value="GER51342.1"/>
    <property type="molecule type" value="Genomic_DNA"/>
</dbReference>
<dbReference type="InterPro" id="IPR009617">
    <property type="entry name" value="Seipin"/>
</dbReference>
<dbReference type="AlphaFoldDB" id="A0A5A7R1X1"/>
<dbReference type="PANTHER" id="PTHR21212:SF5">
    <property type="entry name" value="SEIPIN-1"/>
    <property type="match status" value="1"/>
</dbReference>
<protein>
    <submittedName>
        <fullName evidence="8">Seipin</fullName>
    </submittedName>
</protein>
<dbReference type="CDD" id="cd23995">
    <property type="entry name" value="Seipin_BSCL2_like"/>
    <property type="match status" value="1"/>
</dbReference>
<evidence type="ECO:0000256" key="4">
    <source>
        <dbReference type="ARBA" id="ARBA00022989"/>
    </source>
</evidence>
<dbReference type="GO" id="GO:0006629">
    <property type="term" value="P:lipid metabolic process"/>
    <property type="evidence" value="ECO:0007669"/>
    <property type="project" value="UniProtKB-KW"/>
</dbReference>
<dbReference type="OrthoDB" id="3990054at2759"/>
<keyword evidence="6 7" id="KW-0472">Membrane</keyword>
<organism evidence="8 9">
    <name type="scientific">Striga asiatica</name>
    <name type="common">Asiatic witchweed</name>
    <name type="synonym">Buchnera asiatica</name>
    <dbReference type="NCBI Taxonomy" id="4170"/>
    <lineage>
        <taxon>Eukaryota</taxon>
        <taxon>Viridiplantae</taxon>
        <taxon>Streptophyta</taxon>
        <taxon>Embryophyta</taxon>
        <taxon>Tracheophyta</taxon>
        <taxon>Spermatophyta</taxon>
        <taxon>Magnoliopsida</taxon>
        <taxon>eudicotyledons</taxon>
        <taxon>Gunneridae</taxon>
        <taxon>Pentapetalae</taxon>
        <taxon>asterids</taxon>
        <taxon>lamiids</taxon>
        <taxon>Lamiales</taxon>
        <taxon>Orobanchaceae</taxon>
        <taxon>Buchnereae</taxon>
        <taxon>Striga</taxon>
    </lineage>
</organism>
<feature type="transmembrane region" description="Helical" evidence="7">
    <location>
        <begin position="37"/>
        <end position="60"/>
    </location>
</feature>
<keyword evidence="5" id="KW-0443">Lipid metabolism</keyword>
<keyword evidence="4 7" id="KW-1133">Transmembrane helix</keyword>
<dbReference type="Proteomes" id="UP000325081">
    <property type="component" value="Unassembled WGS sequence"/>
</dbReference>
<evidence type="ECO:0000256" key="3">
    <source>
        <dbReference type="ARBA" id="ARBA00022824"/>
    </source>
</evidence>
<evidence type="ECO:0000256" key="2">
    <source>
        <dbReference type="ARBA" id="ARBA00022692"/>
    </source>
</evidence>
<dbReference type="Pfam" id="PF06775">
    <property type="entry name" value="Seipin"/>
    <property type="match status" value="1"/>
</dbReference>
<evidence type="ECO:0000313" key="9">
    <source>
        <dbReference type="Proteomes" id="UP000325081"/>
    </source>
</evidence>
<sequence>MASSENEVLIDNNTNKLVDNIPNFPSPFLFFTNLLTLQAQIFSTCLLSLASPFFSIFSFFRRPAGHDYQKRDGSRLLGRIAAGLMAAVYVCVVLMSALAVAVVLGVGLVRAWAEGPIYTRMGLQFDYSEAHPMAVVQLGPAAHVGHTYYISLLLLMPESDYNRDLGIFQVSAELVSAQGDIIAKSSQPCMLRFRSWPIRLTRTFVMSLPLILGITTETQSITFLILKHRESSNHPRTEYIRIMMIPRAGTASLPQFYDAEVFVRSQPPWTKEFVHRWKLTFCVWTTMYVFIILLVMVLVSLLKPLIFPVMVVTPPPPPRDHLISSDERASVNRWKISNRSKRKAAANAILHGPAATSISVSHGMDFEEGSGDSSESVCFYK</sequence>
<name>A0A5A7R1X1_STRAF</name>
<evidence type="ECO:0000313" key="8">
    <source>
        <dbReference type="EMBL" id="GER51342.1"/>
    </source>
</evidence>
<proteinExistence type="predicted"/>
<evidence type="ECO:0000256" key="5">
    <source>
        <dbReference type="ARBA" id="ARBA00023098"/>
    </source>
</evidence>
<dbReference type="PANTHER" id="PTHR21212">
    <property type="entry name" value="BERNARDINELLI-SEIP CONGENITAL LIPODYSTROPHY 2 HOMOLOG BSCL2 PROTEIN"/>
    <property type="match status" value="1"/>
</dbReference>
<evidence type="ECO:0000256" key="6">
    <source>
        <dbReference type="ARBA" id="ARBA00023136"/>
    </source>
</evidence>
<dbReference type="GO" id="GO:0005789">
    <property type="term" value="C:endoplasmic reticulum membrane"/>
    <property type="evidence" value="ECO:0007669"/>
    <property type="project" value="UniProtKB-SubCell"/>
</dbReference>
<accession>A0A5A7R1X1</accession>
<evidence type="ECO:0000256" key="1">
    <source>
        <dbReference type="ARBA" id="ARBA00004477"/>
    </source>
</evidence>
<evidence type="ECO:0000256" key="7">
    <source>
        <dbReference type="SAM" id="Phobius"/>
    </source>
</evidence>
<feature type="transmembrane region" description="Helical" evidence="7">
    <location>
        <begin position="281"/>
        <end position="302"/>
    </location>
</feature>
<gene>
    <name evidence="8" type="ORF">STAS_28708</name>
</gene>
<keyword evidence="3" id="KW-0256">Endoplasmic reticulum</keyword>